<dbReference type="SUPFAM" id="SSF47384">
    <property type="entry name" value="Homodimeric domain of signal transducing histidine kinase"/>
    <property type="match status" value="1"/>
</dbReference>
<dbReference type="Gene3D" id="3.30.450.20">
    <property type="entry name" value="PAS domain"/>
    <property type="match status" value="1"/>
</dbReference>
<evidence type="ECO:0000256" key="4">
    <source>
        <dbReference type="ARBA" id="ARBA00022679"/>
    </source>
</evidence>
<dbReference type="GO" id="GO:0005524">
    <property type="term" value="F:ATP binding"/>
    <property type="evidence" value="ECO:0007669"/>
    <property type="project" value="UniProtKB-KW"/>
</dbReference>
<evidence type="ECO:0000256" key="9">
    <source>
        <dbReference type="SAM" id="Phobius"/>
    </source>
</evidence>
<evidence type="ECO:0000256" key="5">
    <source>
        <dbReference type="ARBA" id="ARBA00022741"/>
    </source>
</evidence>
<feature type="domain" description="PAS" evidence="11">
    <location>
        <begin position="278"/>
        <end position="348"/>
    </location>
</feature>
<keyword evidence="9" id="KW-0812">Transmembrane</keyword>
<accession>A0A833HNB6</accession>
<dbReference type="PRINTS" id="PR00344">
    <property type="entry name" value="BCTRLSENSOR"/>
</dbReference>
<dbReference type="PANTHER" id="PTHR43547:SF2">
    <property type="entry name" value="HYBRID SIGNAL TRANSDUCTION HISTIDINE KINASE C"/>
    <property type="match status" value="1"/>
</dbReference>
<feature type="transmembrane region" description="Helical" evidence="9">
    <location>
        <begin position="132"/>
        <end position="150"/>
    </location>
</feature>
<dbReference type="Gene3D" id="3.30.565.10">
    <property type="entry name" value="Histidine kinase-like ATPase, C-terminal domain"/>
    <property type="match status" value="1"/>
</dbReference>
<dbReference type="SMART" id="SM00387">
    <property type="entry name" value="HATPase_c"/>
    <property type="match status" value="1"/>
</dbReference>
<keyword evidence="3" id="KW-0597">Phosphoprotein</keyword>
<dbReference type="InterPro" id="IPR003661">
    <property type="entry name" value="HisK_dim/P_dom"/>
</dbReference>
<keyword evidence="5" id="KW-0547">Nucleotide-binding</keyword>
<dbReference type="InterPro" id="IPR005467">
    <property type="entry name" value="His_kinase_dom"/>
</dbReference>
<dbReference type="Pfam" id="PF02518">
    <property type="entry name" value="HATPase_c"/>
    <property type="match status" value="1"/>
</dbReference>
<feature type="transmembrane region" description="Helical" evidence="9">
    <location>
        <begin position="69"/>
        <end position="93"/>
    </location>
</feature>
<dbReference type="FunFam" id="3.30.565.10:FF:000037">
    <property type="entry name" value="Hybrid sensor histidine kinase/response regulator"/>
    <property type="match status" value="1"/>
</dbReference>
<name>A0A833HNB6_9FIRM</name>
<dbReference type="NCBIfam" id="TIGR00229">
    <property type="entry name" value="sensory_box"/>
    <property type="match status" value="1"/>
</dbReference>
<dbReference type="CDD" id="cd00082">
    <property type="entry name" value="HisKA"/>
    <property type="match status" value="1"/>
</dbReference>
<dbReference type="InterPro" id="IPR003594">
    <property type="entry name" value="HATPase_dom"/>
</dbReference>
<keyword evidence="6" id="KW-0418">Kinase</keyword>
<feature type="transmembrane region" description="Helical" evidence="9">
    <location>
        <begin position="194"/>
        <end position="214"/>
    </location>
</feature>
<dbReference type="Gene3D" id="1.10.287.130">
    <property type="match status" value="1"/>
</dbReference>
<dbReference type="InterPro" id="IPR036890">
    <property type="entry name" value="HATPase_C_sf"/>
</dbReference>
<dbReference type="SMART" id="SM00388">
    <property type="entry name" value="HisKA"/>
    <property type="match status" value="1"/>
</dbReference>
<sequence>MGDKIHNEKDFTPIIEMIVIFLLSSVLFFINTKNGMMFFSIIEFFGVFISFMILFIVLNTYIINLEDYILFLGISYGITGIIRLIYLLTYVGIVENNQILNIYPIRALESLLVALGFLLTLLILNKNIKLRIAIMIYFVTSFLCIGQIIIPSSIEGINYDTIRLILYVFSLIITAINLAVYLNCKKMFHKNTFVYILSFLLSRLVSEMLFIVSVRMNACYILAHILELVSYYMIYKGIVETSLRRPYRLLFFRLNEMVDELRKEIEIRRRSEKNLKKSQERYRKLVELLPDPVYVHDEDKFYYCNEKGAELLGIAKPEGIIGKKLAEFIPPKSYESAIEDIMRILSNKTNHIPTKKYKIVNIAGTEVDVEVTSVSFPDDNHPLVLSVLRDIRDKKQREVLEEQIKVEKELLKEAIEYDRIKTEFFANLSHELKTPINLIYSTLQLMEMDLINSQNNEKMRKRMGVLRQNCNRIIKQVDNLIDITKLDANYYELKFVKGDIVEVVEGITESVGNLIQSRNIQLTFETSIERRVMVFDPNALERIMLNLLSNAVKFTNCGDRIYVSMMEVENRISIIVGDTGIGIPEDRLMTIFERFNQIDKSLTRNHEGSGLGLTIAKSLVELHGGSLKVKSTYGKGTEFIVELPTDGTVKDEETQMEMFSRNIDKIKIEFSDIYSVKMK</sequence>
<dbReference type="OrthoDB" id="9813394at2"/>
<evidence type="ECO:0000256" key="6">
    <source>
        <dbReference type="ARBA" id="ARBA00022777"/>
    </source>
</evidence>
<feature type="transmembrane region" description="Helical" evidence="9">
    <location>
        <begin position="162"/>
        <end position="182"/>
    </location>
</feature>
<gene>
    <name evidence="12" type="ORF">F8153_09540</name>
</gene>
<reference evidence="12 13" key="1">
    <citation type="submission" date="2019-10" db="EMBL/GenBank/DDBJ databases">
        <title>Alkaliphilus serpentinus sp. nov. and Alkaliphilus pronyensis sp. nov., two novel anaerobic alkaliphilic species isolated from the serpentinized-hosted hydrothermal field of the Prony Bay (New Caledonia).</title>
        <authorList>
            <person name="Postec A."/>
        </authorList>
    </citation>
    <scope>NUCLEOTIDE SEQUENCE [LARGE SCALE GENOMIC DNA]</scope>
    <source>
        <strain evidence="12 13">LacT</strain>
    </source>
</reference>
<dbReference type="AlphaFoldDB" id="A0A833HNB6"/>
<keyword evidence="4" id="KW-0808">Transferase</keyword>
<keyword evidence="9" id="KW-1133">Transmembrane helix</keyword>
<dbReference type="PROSITE" id="PS50112">
    <property type="entry name" value="PAS"/>
    <property type="match status" value="1"/>
</dbReference>
<evidence type="ECO:0000259" key="11">
    <source>
        <dbReference type="PROSITE" id="PS50112"/>
    </source>
</evidence>
<dbReference type="SUPFAM" id="SSF55785">
    <property type="entry name" value="PYP-like sensor domain (PAS domain)"/>
    <property type="match status" value="1"/>
</dbReference>
<dbReference type="SMART" id="SM00091">
    <property type="entry name" value="PAS"/>
    <property type="match status" value="1"/>
</dbReference>
<dbReference type="InterPro" id="IPR035965">
    <property type="entry name" value="PAS-like_dom_sf"/>
</dbReference>
<comment type="caution">
    <text evidence="12">The sequence shown here is derived from an EMBL/GenBank/DDBJ whole genome shotgun (WGS) entry which is preliminary data.</text>
</comment>
<protein>
    <recommendedName>
        <fullName evidence="2">histidine kinase</fullName>
        <ecNumber evidence="2">2.7.13.3</ecNumber>
    </recommendedName>
</protein>
<dbReference type="EC" id="2.7.13.3" evidence="2"/>
<dbReference type="InterPro" id="IPR000014">
    <property type="entry name" value="PAS"/>
</dbReference>
<evidence type="ECO:0000256" key="3">
    <source>
        <dbReference type="ARBA" id="ARBA00022553"/>
    </source>
</evidence>
<dbReference type="PROSITE" id="PS50109">
    <property type="entry name" value="HIS_KIN"/>
    <property type="match status" value="1"/>
</dbReference>
<keyword evidence="7" id="KW-0067">ATP-binding</keyword>
<evidence type="ECO:0000313" key="13">
    <source>
        <dbReference type="Proteomes" id="UP000465601"/>
    </source>
</evidence>
<dbReference type="GO" id="GO:0000155">
    <property type="term" value="F:phosphorelay sensor kinase activity"/>
    <property type="evidence" value="ECO:0007669"/>
    <property type="project" value="InterPro"/>
</dbReference>
<dbReference type="PANTHER" id="PTHR43547">
    <property type="entry name" value="TWO-COMPONENT HISTIDINE KINASE"/>
    <property type="match status" value="1"/>
</dbReference>
<dbReference type="Pfam" id="PF17159">
    <property type="entry name" value="MASE3"/>
    <property type="match status" value="1"/>
</dbReference>
<evidence type="ECO:0000256" key="8">
    <source>
        <dbReference type="ARBA" id="ARBA00023012"/>
    </source>
</evidence>
<dbReference type="RefSeq" id="WP_151866129.1">
    <property type="nucleotide sequence ID" value="NZ_WBZB01000034.1"/>
</dbReference>
<comment type="catalytic activity">
    <reaction evidence="1">
        <text>ATP + protein L-histidine = ADP + protein N-phospho-L-histidine.</text>
        <dbReference type="EC" id="2.7.13.3"/>
    </reaction>
</comment>
<feature type="transmembrane region" description="Helical" evidence="9">
    <location>
        <begin position="36"/>
        <end position="57"/>
    </location>
</feature>
<dbReference type="Proteomes" id="UP000465601">
    <property type="component" value="Unassembled WGS sequence"/>
</dbReference>
<evidence type="ECO:0000259" key="10">
    <source>
        <dbReference type="PROSITE" id="PS50109"/>
    </source>
</evidence>
<feature type="transmembrane region" description="Helical" evidence="9">
    <location>
        <begin position="12"/>
        <end position="30"/>
    </location>
</feature>
<evidence type="ECO:0000256" key="2">
    <source>
        <dbReference type="ARBA" id="ARBA00012438"/>
    </source>
</evidence>
<keyword evidence="8" id="KW-0902">Two-component regulatory system</keyword>
<evidence type="ECO:0000256" key="1">
    <source>
        <dbReference type="ARBA" id="ARBA00000085"/>
    </source>
</evidence>
<dbReference type="Pfam" id="PF00512">
    <property type="entry name" value="HisKA"/>
    <property type="match status" value="1"/>
</dbReference>
<dbReference type="SUPFAM" id="SSF55874">
    <property type="entry name" value="ATPase domain of HSP90 chaperone/DNA topoisomerase II/histidine kinase"/>
    <property type="match status" value="1"/>
</dbReference>
<organism evidence="12 13">
    <name type="scientific">Alkaliphilus serpentinus</name>
    <dbReference type="NCBI Taxonomy" id="1482731"/>
    <lineage>
        <taxon>Bacteria</taxon>
        <taxon>Bacillati</taxon>
        <taxon>Bacillota</taxon>
        <taxon>Clostridia</taxon>
        <taxon>Peptostreptococcales</taxon>
        <taxon>Natronincolaceae</taxon>
        <taxon>Alkaliphilus</taxon>
    </lineage>
</organism>
<dbReference type="InterPro" id="IPR033425">
    <property type="entry name" value="MASE3"/>
</dbReference>
<proteinExistence type="predicted"/>
<dbReference type="InterPro" id="IPR036097">
    <property type="entry name" value="HisK_dim/P_sf"/>
</dbReference>
<dbReference type="CDD" id="cd00130">
    <property type="entry name" value="PAS"/>
    <property type="match status" value="1"/>
</dbReference>
<keyword evidence="9" id="KW-0472">Membrane</keyword>
<feature type="domain" description="Histidine kinase" evidence="10">
    <location>
        <begin position="427"/>
        <end position="647"/>
    </location>
</feature>
<evidence type="ECO:0000313" key="12">
    <source>
        <dbReference type="EMBL" id="KAB3529240.1"/>
    </source>
</evidence>
<keyword evidence="13" id="KW-1185">Reference proteome</keyword>
<dbReference type="Pfam" id="PF13426">
    <property type="entry name" value="PAS_9"/>
    <property type="match status" value="1"/>
</dbReference>
<evidence type="ECO:0000256" key="7">
    <source>
        <dbReference type="ARBA" id="ARBA00022840"/>
    </source>
</evidence>
<dbReference type="EMBL" id="WBZB01000034">
    <property type="protein sequence ID" value="KAB3529240.1"/>
    <property type="molecule type" value="Genomic_DNA"/>
</dbReference>
<feature type="transmembrane region" description="Helical" evidence="9">
    <location>
        <begin position="105"/>
        <end position="125"/>
    </location>
</feature>
<dbReference type="CDD" id="cd16922">
    <property type="entry name" value="HATPase_EvgS-ArcB-TorS-like"/>
    <property type="match status" value="1"/>
</dbReference>
<dbReference type="InterPro" id="IPR004358">
    <property type="entry name" value="Sig_transdc_His_kin-like_C"/>
</dbReference>